<dbReference type="InterPro" id="IPR010998">
    <property type="entry name" value="Integrase_recombinase_N"/>
</dbReference>
<gene>
    <name evidence="9" type="ORF">DXT89_10255</name>
</gene>
<dbReference type="GO" id="GO:0015074">
    <property type="term" value="P:DNA integration"/>
    <property type="evidence" value="ECO:0007669"/>
    <property type="project" value="UniProtKB-KW"/>
</dbReference>
<dbReference type="SUPFAM" id="SSF56349">
    <property type="entry name" value="DNA breaking-rejoining enzymes"/>
    <property type="match status" value="1"/>
</dbReference>
<dbReference type="Gene3D" id="1.10.150.130">
    <property type="match status" value="1"/>
</dbReference>
<evidence type="ECO:0000256" key="6">
    <source>
        <dbReference type="SAM" id="MobiDB-lite"/>
    </source>
</evidence>
<feature type="domain" description="Core-binding (CB)" evidence="8">
    <location>
        <begin position="71"/>
        <end position="150"/>
    </location>
</feature>
<evidence type="ECO:0000313" key="9">
    <source>
        <dbReference type="EMBL" id="KAA3528389.1"/>
    </source>
</evidence>
<comment type="caution">
    <text evidence="9">The sequence shown here is derived from an EMBL/GenBank/DDBJ whole genome shotgun (WGS) entry which is preliminary data.</text>
</comment>
<dbReference type="PROSITE" id="PS51898">
    <property type="entry name" value="TYR_RECOMBINASE"/>
    <property type="match status" value="1"/>
</dbReference>
<protein>
    <recommendedName>
        <fullName evidence="11">Tyrosine-type recombinase/integrase</fullName>
    </recommendedName>
</protein>
<accession>A0A368NWR7</accession>
<proteinExistence type="inferred from homology"/>
<dbReference type="Pfam" id="PF00589">
    <property type="entry name" value="Phage_integrase"/>
    <property type="match status" value="1"/>
</dbReference>
<evidence type="ECO:0000256" key="2">
    <source>
        <dbReference type="ARBA" id="ARBA00022908"/>
    </source>
</evidence>
<evidence type="ECO:0000256" key="4">
    <source>
        <dbReference type="ARBA" id="ARBA00023172"/>
    </source>
</evidence>
<dbReference type="EMBL" id="QUSG01000004">
    <property type="protein sequence ID" value="KAA3528389.1"/>
    <property type="molecule type" value="Genomic_DNA"/>
</dbReference>
<dbReference type="InterPro" id="IPR050808">
    <property type="entry name" value="Phage_Integrase"/>
</dbReference>
<keyword evidence="4" id="KW-0233">DNA recombination</keyword>
<evidence type="ECO:0000313" key="10">
    <source>
        <dbReference type="Proteomes" id="UP000436911"/>
    </source>
</evidence>
<dbReference type="InterPro" id="IPR002104">
    <property type="entry name" value="Integrase_catalytic"/>
</dbReference>
<dbReference type="PROSITE" id="PS51900">
    <property type="entry name" value="CB"/>
    <property type="match status" value="1"/>
</dbReference>
<sequence>MKKKRRNGLPDHCTLVIDRHKKRRIRFRAKGVDTYLPYPPLGAEFEAAYAQALAGVTEWRANVGISKTKPGSFDALTVSYYRSPEFSGLRDSTQQTYRRIIERFREAHGKRMIRDLRREHIKALVGSMADKPQAANRLLSLLKIMLGHALDIGWIPANPAQGLKGFSKKTKGFHTWTELEIAAYEARHPEGSQARLALALLLYTAQRRSDVVAMGWEKIKGKHIVVKQVKTDAELDLFMLPALTDAIRPLPRDKPTFLTTAFGKPFTPAGFGNWFRERCNEAGLENCSAHGLRKAAARRMAEGGMSGDIIKAVTGHTDLKQVSVYTAAANQAILAEKGLKAIAGKKKRTNSVQPVEKVGQTKGD</sequence>
<dbReference type="InterPro" id="IPR013762">
    <property type="entry name" value="Integrase-like_cat_sf"/>
</dbReference>
<feature type="region of interest" description="Disordered" evidence="6">
    <location>
        <begin position="345"/>
        <end position="364"/>
    </location>
</feature>
<evidence type="ECO:0000256" key="5">
    <source>
        <dbReference type="PROSITE-ProRule" id="PRU01248"/>
    </source>
</evidence>
<evidence type="ECO:0000259" key="8">
    <source>
        <dbReference type="PROSITE" id="PS51900"/>
    </source>
</evidence>
<keyword evidence="2" id="KW-0229">DNA integration</keyword>
<evidence type="ECO:0008006" key="11">
    <source>
        <dbReference type="Google" id="ProtNLM"/>
    </source>
</evidence>
<comment type="similarity">
    <text evidence="1">Belongs to the 'phage' integrase family.</text>
</comment>
<feature type="domain" description="Tyr recombinase" evidence="7">
    <location>
        <begin position="171"/>
        <end position="338"/>
    </location>
</feature>
<dbReference type="Gene3D" id="1.10.443.10">
    <property type="entry name" value="Intergrase catalytic core"/>
    <property type="match status" value="1"/>
</dbReference>
<dbReference type="InterPro" id="IPR044068">
    <property type="entry name" value="CB"/>
</dbReference>
<dbReference type="OrthoDB" id="7873969at2"/>
<evidence type="ECO:0000256" key="3">
    <source>
        <dbReference type="ARBA" id="ARBA00023125"/>
    </source>
</evidence>
<organism evidence="9 10">
    <name type="scientific">Agrobacterium vitis</name>
    <name type="common">Rhizobium vitis</name>
    <dbReference type="NCBI Taxonomy" id="373"/>
    <lineage>
        <taxon>Bacteria</taxon>
        <taxon>Pseudomonadati</taxon>
        <taxon>Pseudomonadota</taxon>
        <taxon>Alphaproteobacteria</taxon>
        <taxon>Hyphomicrobiales</taxon>
        <taxon>Rhizobiaceae</taxon>
        <taxon>Rhizobium/Agrobacterium group</taxon>
        <taxon>Agrobacterium</taxon>
    </lineage>
</organism>
<dbReference type="PANTHER" id="PTHR30629:SF2">
    <property type="entry name" value="PROPHAGE INTEGRASE INTS-RELATED"/>
    <property type="match status" value="1"/>
</dbReference>
<evidence type="ECO:0000259" key="7">
    <source>
        <dbReference type="PROSITE" id="PS51898"/>
    </source>
</evidence>
<dbReference type="RefSeq" id="WP_060719339.1">
    <property type="nucleotide sequence ID" value="NZ_CP055265.1"/>
</dbReference>
<dbReference type="GO" id="GO:0006310">
    <property type="term" value="P:DNA recombination"/>
    <property type="evidence" value="ECO:0007669"/>
    <property type="project" value="UniProtKB-KW"/>
</dbReference>
<dbReference type="AlphaFoldDB" id="A0A368NWR7"/>
<evidence type="ECO:0000256" key="1">
    <source>
        <dbReference type="ARBA" id="ARBA00008857"/>
    </source>
</evidence>
<dbReference type="PANTHER" id="PTHR30629">
    <property type="entry name" value="PROPHAGE INTEGRASE"/>
    <property type="match status" value="1"/>
</dbReference>
<dbReference type="InterPro" id="IPR011010">
    <property type="entry name" value="DNA_brk_join_enz"/>
</dbReference>
<name>A0A368NWR7_AGRVI</name>
<reference evidence="9 10" key="1">
    <citation type="submission" date="2018-08" db="EMBL/GenBank/DDBJ databases">
        <title>Genome sequencing of Agrobacterium vitis strain ICMP 10754.</title>
        <authorList>
            <person name="Visnovsky S.B."/>
            <person name="Pitman A.R."/>
        </authorList>
    </citation>
    <scope>NUCLEOTIDE SEQUENCE [LARGE SCALE GENOMIC DNA]</scope>
    <source>
        <strain evidence="9 10">ICMP 10754</strain>
    </source>
</reference>
<dbReference type="GO" id="GO:0003677">
    <property type="term" value="F:DNA binding"/>
    <property type="evidence" value="ECO:0007669"/>
    <property type="project" value="UniProtKB-UniRule"/>
</dbReference>
<dbReference type="Proteomes" id="UP000436911">
    <property type="component" value="Unassembled WGS sequence"/>
</dbReference>
<dbReference type="GeneID" id="60681164"/>
<keyword evidence="3 5" id="KW-0238">DNA-binding</keyword>